<evidence type="ECO:0000313" key="3">
    <source>
        <dbReference type="Proteomes" id="UP000224080"/>
    </source>
</evidence>
<feature type="compositionally biased region" description="Gly residues" evidence="1">
    <location>
        <begin position="185"/>
        <end position="196"/>
    </location>
</feature>
<dbReference type="AlphaFoldDB" id="A0A2B7XGC9"/>
<feature type="region of interest" description="Disordered" evidence="1">
    <location>
        <begin position="185"/>
        <end position="211"/>
    </location>
</feature>
<feature type="region of interest" description="Disordered" evidence="1">
    <location>
        <begin position="22"/>
        <end position="53"/>
    </location>
</feature>
<evidence type="ECO:0000256" key="1">
    <source>
        <dbReference type="SAM" id="MobiDB-lite"/>
    </source>
</evidence>
<gene>
    <name evidence="2" type="ORF">GX51_01415</name>
</gene>
<comment type="caution">
    <text evidence="2">The sequence shown here is derived from an EMBL/GenBank/DDBJ whole genome shotgun (WGS) entry which is preliminary data.</text>
</comment>
<feature type="region of interest" description="Disordered" evidence="1">
    <location>
        <begin position="76"/>
        <end position="134"/>
    </location>
</feature>
<reference evidence="2 3" key="1">
    <citation type="submission" date="2017-10" db="EMBL/GenBank/DDBJ databases">
        <title>Comparative genomics in systemic dimorphic fungi from Ajellomycetaceae.</title>
        <authorList>
            <person name="Munoz J.F."/>
            <person name="Mcewen J.G."/>
            <person name="Clay O.K."/>
            <person name="Cuomo C.A."/>
        </authorList>
    </citation>
    <scope>NUCLEOTIDE SEQUENCE [LARGE SCALE GENOMIC DNA]</scope>
    <source>
        <strain evidence="2 3">UAMH130</strain>
    </source>
</reference>
<keyword evidence="3" id="KW-1185">Reference proteome</keyword>
<accession>A0A2B7XGC9</accession>
<proteinExistence type="predicted"/>
<feature type="region of interest" description="Disordered" evidence="1">
    <location>
        <begin position="379"/>
        <end position="473"/>
    </location>
</feature>
<feature type="region of interest" description="Disordered" evidence="1">
    <location>
        <begin position="335"/>
        <end position="362"/>
    </location>
</feature>
<feature type="compositionally biased region" description="Low complexity" evidence="1">
    <location>
        <begin position="90"/>
        <end position="108"/>
    </location>
</feature>
<feature type="compositionally biased region" description="Low complexity" evidence="1">
    <location>
        <begin position="420"/>
        <end position="435"/>
    </location>
</feature>
<organism evidence="2 3">
    <name type="scientific">Blastomyces parvus</name>
    <dbReference type="NCBI Taxonomy" id="2060905"/>
    <lineage>
        <taxon>Eukaryota</taxon>
        <taxon>Fungi</taxon>
        <taxon>Dikarya</taxon>
        <taxon>Ascomycota</taxon>
        <taxon>Pezizomycotina</taxon>
        <taxon>Eurotiomycetes</taxon>
        <taxon>Eurotiomycetidae</taxon>
        <taxon>Onygenales</taxon>
        <taxon>Ajellomycetaceae</taxon>
        <taxon>Blastomyces</taxon>
    </lineage>
</organism>
<evidence type="ECO:0000313" key="2">
    <source>
        <dbReference type="EMBL" id="PGH07975.1"/>
    </source>
</evidence>
<dbReference type="EMBL" id="PDNC01000011">
    <property type="protein sequence ID" value="PGH07975.1"/>
    <property type="molecule type" value="Genomic_DNA"/>
</dbReference>
<feature type="compositionally biased region" description="Low complexity" evidence="1">
    <location>
        <begin position="402"/>
        <end position="412"/>
    </location>
</feature>
<dbReference type="OrthoDB" id="506431at2759"/>
<name>A0A2B7XGC9_9EURO</name>
<protein>
    <submittedName>
        <fullName evidence="2">Uncharacterized protein</fullName>
    </submittedName>
</protein>
<sequence length="554" mass="60746">MWLFRGAQSAVFYYATCTPCASSQHRRRRRRDAARTHREPVPNNASHNDLVTDQPPAIVFQQPVPFSTNSYWQEEIALGPGPPARRAGRRNTNNSFNNNNSHQNGKNGKNNKKRKKSQGGSTTDNPAAAGATAQTLSQETTLQNGMGVIAGAVSGVLEDLVPSRKELGDRWNRIRYQREDEVLWGGGGSASTGGPGEEVKGSSVGLSGRGRADTGNSAKYYVARNPAINDLHPPVVCGPVSRAETRWMLQPPPSAKVMEGKVRSTASVSARDRRLGSFEGAAASGRNGNGNGEEGEGPSASSRRRQRSQQMQRQGDGQLDGCFCPHLSARIEQQHPLRDSLRSSRRHDKPPPVYKGSDHSLSLSPRSIEDVVLVSPPPVFDSLTTSSKHAPTHPDHHHHRNNTNNASSVKPSSTPPPSAKPTADSKQPPLLQSQPPSRPTSKATADSGKAFSIQQQPQQQKHQHKYHQHQPEKLHTAWPSSTLDLALKPHELVRSVHVEVSSPETAYFYDTDDDFDDDYDGDYERCDCDVDGEKQRGLRGRGAGLRPWRWSMDI</sequence>
<dbReference type="Proteomes" id="UP000224080">
    <property type="component" value="Unassembled WGS sequence"/>
</dbReference>
<feature type="region of interest" description="Disordered" evidence="1">
    <location>
        <begin position="249"/>
        <end position="322"/>
    </location>
</feature>